<dbReference type="PIRSF" id="PIRSF000350">
    <property type="entry name" value="Mercury_reductase_MerA"/>
    <property type="match status" value="1"/>
</dbReference>
<dbReference type="InterPro" id="IPR004099">
    <property type="entry name" value="Pyr_nucl-diS_OxRdtase_dimer"/>
</dbReference>
<evidence type="ECO:0000256" key="11">
    <source>
        <dbReference type="SAM" id="Phobius"/>
    </source>
</evidence>
<dbReference type="NCBIfam" id="NF004991">
    <property type="entry name" value="PRK06370.1-3"/>
    <property type="match status" value="1"/>
</dbReference>
<feature type="binding site" evidence="8">
    <location>
        <begin position="204"/>
        <end position="211"/>
    </location>
    <ligand>
        <name>NAD(+)</name>
        <dbReference type="ChEBI" id="CHEBI:57540"/>
    </ligand>
</feature>
<feature type="transmembrane region" description="Helical" evidence="11">
    <location>
        <begin position="28"/>
        <end position="51"/>
    </location>
</feature>
<keyword evidence="8" id="KW-0547">Nucleotide-binding</keyword>
<evidence type="ECO:0000256" key="8">
    <source>
        <dbReference type="PIRSR" id="PIRSR000350-3"/>
    </source>
</evidence>
<dbReference type="PANTHER" id="PTHR43014">
    <property type="entry name" value="MERCURIC REDUCTASE"/>
    <property type="match status" value="1"/>
</dbReference>
<keyword evidence="8" id="KW-0520">NAD</keyword>
<evidence type="ECO:0000259" key="12">
    <source>
        <dbReference type="Pfam" id="PF02852"/>
    </source>
</evidence>
<evidence type="ECO:0000259" key="13">
    <source>
        <dbReference type="Pfam" id="PF07992"/>
    </source>
</evidence>
<evidence type="ECO:0000256" key="5">
    <source>
        <dbReference type="ARBA" id="ARBA00023002"/>
    </source>
</evidence>
<keyword evidence="11" id="KW-0812">Transmembrane</keyword>
<evidence type="ECO:0000256" key="1">
    <source>
        <dbReference type="ARBA" id="ARBA00007532"/>
    </source>
</evidence>
<reference evidence="14" key="1">
    <citation type="submission" date="2021-04" db="EMBL/GenBank/DDBJ databases">
        <title>Genome sequence of Woronichinia naegeliana from Washington state freshwater lake bloom.</title>
        <authorList>
            <person name="Dreher T.W."/>
        </authorList>
    </citation>
    <scope>NUCLEOTIDE SEQUENCE</scope>
    <source>
        <strain evidence="14">WA131</strain>
    </source>
</reference>
<dbReference type="InterPro" id="IPR001100">
    <property type="entry name" value="Pyr_nuc-diS_OxRdtase"/>
</dbReference>
<accession>A0A977KY96</accession>
<evidence type="ECO:0000313" key="14">
    <source>
        <dbReference type="EMBL" id="UXE61161.1"/>
    </source>
</evidence>
<dbReference type="PROSITE" id="PS00076">
    <property type="entry name" value="PYRIDINE_REDOX_1"/>
    <property type="match status" value="1"/>
</dbReference>
<keyword evidence="3 8" id="KW-0274">FAD</keyword>
<dbReference type="Pfam" id="PF07992">
    <property type="entry name" value="Pyr_redox_2"/>
    <property type="match status" value="1"/>
</dbReference>
<dbReference type="AlphaFoldDB" id="A0A977KY96"/>
<comment type="similarity">
    <text evidence="1 10">Belongs to the class-I pyridine nucleotide-disulfide oxidoreductase family.</text>
</comment>
<dbReference type="GO" id="GO:0016668">
    <property type="term" value="F:oxidoreductase activity, acting on a sulfur group of donors, NAD(P) as acceptor"/>
    <property type="evidence" value="ECO:0007669"/>
    <property type="project" value="InterPro"/>
</dbReference>
<dbReference type="SUPFAM" id="SSF55424">
    <property type="entry name" value="FAD/NAD-linked reductases, dimerisation (C-terminal) domain"/>
    <property type="match status" value="1"/>
</dbReference>
<dbReference type="KEGG" id="wna:KA717_38205"/>
<proteinExistence type="inferred from homology"/>
<dbReference type="PANTHER" id="PTHR43014:SF2">
    <property type="entry name" value="MERCURIC REDUCTASE"/>
    <property type="match status" value="1"/>
</dbReference>
<dbReference type="InterPro" id="IPR016156">
    <property type="entry name" value="FAD/NAD-linked_Rdtase_dimer_sf"/>
</dbReference>
<dbReference type="FunFam" id="3.30.390.30:FF:000001">
    <property type="entry name" value="Dihydrolipoyl dehydrogenase"/>
    <property type="match status" value="1"/>
</dbReference>
<dbReference type="PRINTS" id="PR00411">
    <property type="entry name" value="PNDRDTASEI"/>
</dbReference>
<dbReference type="InterPro" id="IPR023753">
    <property type="entry name" value="FAD/NAD-binding_dom"/>
</dbReference>
<dbReference type="GO" id="GO:0003955">
    <property type="term" value="F:NAD(P)H dehydrogenase (quinone) activity"/>
    <property type="evidence" value="ECO:0007669"/>
    <property type="project" value="TreeGrafter"/>
</dbReference>
<evidence type="ECO:0000256" key="7">
    <source>
        <dbReference type="ARBA" id="ARBA00023284"/>
    </source>
</evidence>
<keyword evidence="11" id="KW-1133">Transmembrane helix</keyword>
<feature type="binding site" evidence="8">
    <location>
        <position position="335"/>
    </location>
    <ligand>
        <name>FAD</name>
        <dbReference type="ChEBI" id="CHEBI:57692"/>
    </ligand>
</feature>
<keyword evidence="6" id="KW-1015">Disulfide bond</keyword>
<keyword evidence="2 10" id="KW-0285">Flavoprotein</keyword>
<dbReference type="EMBL" id="CP073041">
    <property type="protein sequence ID" value="UXE61161.1"/>
    <property type="molecule type" value="Genomic_DNA"/>
</dbReference>
<dbReference type="InterPro" id="IPR012999">
    <property type="entry name" value="Pyr_OxRdtase_I_AS"/>
</dbReference>
<sequence length="506" mass="54657">MNNDDQALLSHVHPPDWINPPPQNSYDLVVLGAGTAGLVVAAGAAGLGIGLKIALVEKHWLGGDCLNFGCVPSKALIRAARVLGEMQRSPSLGITLATEPEIHFAAVMERMQKVRAEMSHQDSASRFQNLGVDVFFGSAHFLNNSADNAAIAVGETILPYKKAVIATGARAKAPDILGLAAAGFLTNETVFSLTQLPSRLALIGGGPIGCELAQTFQRLGSQVILFHSQDQLLNKEDQDAGLIIQTIFSQVGIQLHLNTQIERVEKIANGKVIYYRDQNQLKTITVDEILVGIGRVPNVEGLNLEAVGVESDQKIGVKVNDYLQTTNPKIYAAGDICLSQKFTHAADATARIVIKNMLFSPFNLGREKLSHLVIPRVTYTDPEIAQVGLSEAEAGQQKISIDIIKISLDIVDRAIIDGETEGFIKIILAKNSDRILGATIVARSGGELISEITTAIATKMGLSKLAKIIHPYPTQSEMIKKAADAYRRTKLTPRTQTFLKFLTKFS</sequence>
<keyword evidence="5 10" id="KW-0560">Oxidoreductase</keyword>
<dbReference type="GO" id="GO:0050660">
    <property type="term" value="F:flavin adenine dinucleotide binding"/>
    <property type="evidence" value="ECO:0007669"/>
    <property type="project" value="TreeGrafter"/>
</dbReference>
<name>A0A977KY96_9CYAN</name>
<dbReference type="Gene3D" id="3.50.50.60">
    <property type="entry name" value="FAD/NAD(P)-binding domain"/>
    <property type="match status" value="2"/>
</dbReference>
<feature type="domain" description="FAD/NAD(P)-binding" evidence="13">
    <location>
        <begin position="26"/>
        <end position="347"/>
    </location>
</feature>
<evidence type="ECO:0000256" key="2">
    <source>
        <dbReference type="ARBA" id="ARBA00022630"/>
    </source>
</evidence>
<feature type="binding site" evidence="8">
    <location>
        <position position="294"/>
    </location>
    <ligand>
        <name>NAD(+)</name>
        <dbReference type="ChEBI" id="CHEBI:57540"/>
    </ligand>
</feature>
<feature type="binding site" evidence="8">
    <location>
        <position position="74"/>
    </location>
    <ligand>
        <name>FAD</name>
        <dbReference type="ChEBI" id="CHEBI:57692"/>
    </ligand>
</feature>
<dbReference type="SUPFAM" id="SSF51905">
    <property type="entry name" value="FAD/NAD(P)-binding domain"/>
    <property type="match status" value="1"/>
</dbReference>
<evidence type="ECO:0000256" key="6">
    <source>
        <dbReference type="ARBA" id="ARBA00023157"/>
    </source>
</evidence>
<organism evidence="14">
    <name type="scientific">Woronichinia naegeliana WA131</name>
    <dbReference type="NCBI Taxonomy" id="2824559"/>
    <lineage>
        <taxon>Bacteria</taxon>
        <taxon>Bacillati</taxon>
        <taxon>Cyanobacteriota</taxon>
        <taxon>Cyanophyceae</taxon>
        <taxon>Synechococcales</taxon>
        <taxon>Coelosphaeriaceae</taxon>
        <taxon>Woronichinia</taxon>
    </lineage>
</organism>
<evidence type="ECO:0000256" key="4">
    <source>
        <dbReference type="ARBA" id="ARBA00022857"/>
    </source>
</evidence>
<keyword evidence="7 10" id="KW-0676">Redox-active center</keyword>
<evidence type="ECO:0000256" key="9">
    <source>
        <dbReference type="PIRSR" id="PIRSR000350-4"/>
    </source>
</evidence>
<protein>
    <submittedName>
        <fullName evidence="14">Mercuric reductase</fullName>
    </submittedName>
</protein>
<feature type="disulfide bond" description="Redox-active" evidence="9">
    <location>
        <begin position="65"/>
        <end position="70"/>
    </location>
</feature>
<dbReference type="Gene3D" id="3.30.390.30">
    <property type="match status" value="1"/>
</dbReference>
<keyword evidence="11" id="KW-0472">Membrane</keyword>
<comment type="cofactor">
    <cofactor evidence="8">
        <name>FAD</name>
        <dbReference type="ChEBI" id="CHEBI:57692"/>
    </cofactor>
    <text evidence="8">Binds 1 FAD per subunit.</text>
</comment>
<dbReference type="InterPro" id="IPR036188">
    <property type="entry name" value="FAD/NAD-bd_sf"/>
</dbReference>
<gene>
    <name evidence="14" type="ORF">KA717_38205</name>
</gene>
<feature type="domain" description="Pyridine nucleotide-disulphide oxidoreductase dimerisation" evidence="12">
    <location>
        <begin position="374"/>
        <end position="483"/>
    </location>
</feature>
<evidence type="ECO:0000256" key="10">
    <source>
        <dbReference type="RuleBase" id="RU003691"/>
    </source>
</evidence>
<keyword evidence="4" id="KW-0521">NADP</keyword>
<dbReference type="Proteomes" id="UP001065613">
    <property type="component" value="Chromosome"/>
</dbReference>
<dbReference type="Pfam" id="PF02852">
    <property type="entry name" value="Pyr_redox_dim"/>
    <property type="match status" value="1"/>
</dbReference>
<dbReference type="PRINTS" id="PR00368">
    <property type="entry name" value="FADPNR"/>
</dbReference>
<evidence type="ECO:0000256" key="3">
    <source>
        <dbReference type="ARBA" id="ARBA00022827"/>
    </source>
</evidence>